<evidence type="ECO:0000313" key="3">
    <source>
        <dbReference type="EMBL" id="MBZ7987059.1"/>
    </source>
</evidence>
<dbReference type="InterPro" id="IPR008971">
    <property type="entry name" value="HSP40/DnaJ_pept-bd"/>
</dbReference>
<protein>
    <submittedName>
        <fullName evidence="3">J domain-containing protein</fullName>
    </submittedName>
</protein>
<accession>A0ABS7WQN2</accession>
<dbReference type="Pfam" id="PF01556">
    <property type="entry name" value="DnaJ_C"/>
    <property type="match status" value="1"/>
</dbReference>
<name>A0ABS7WQN2_9BACT</name>
<dbReference type="PANTHER" id="PTHR43096:SF52">
    <property type="entry name" value="DNAJ HOMOLOG 1, MITOCHONDRIAL-RELATED"/>
    <property type="match status" value="1"/>
</dbReference>
<dbReference type="CDD" id="cd06257">
    <property type="entry name" value="DnaJ"/>
    <property type="match status" value="1"/>
</dbReference>
<dbReference type="Gene3D" id="1.10.287.110">
    <property type="entry name" value="DnaJ domain"/>
    <property type="match status" value="1"/>
</dbReference>
<dbReference type="RefSeq" id="WP_172233316.1">
    <property type="nucleotide sequence ID" value="NZ_CP035946.1"/>
</dbReference>
<dbReference type="InterPro" id="IPR018253">
    <property type="entry name" value="DnaJ_domain_CS"/>
</dbReference>
<proteinExistence type="predicted"/>
<dbReference type="SUPFAM" id="SSF49493">
    <property type="entry name" value="HSP40/DnaJ peptide-binding domain"/>
    <property type="match status" value="1"/>
</dbReference>
<evidence type="ECO:0000256" key="1">
    <source>
        <dbReference type="ARBA" id="ARBA00023186"/>
    </source>
</evidence>
<reference evidence="3 4" key="1">
    <citation type="submission" date="2020-07" db="EMBL/GenBank/DDBJ databases">
        <title>Transfer of Campylobacter canadensis to the novel genus Avispirillum gen. nov., that also includes two novel species recovered from migratory waterfowl: Avispirillum anseris sp. nov. and Avispirillum brantae sp. nov.</title>
        <authorList>
            <person name="Miller W.G."/>
            <person name="Chapman M.H."/>
            <person name="Yee E."/>
            <person name="Inglis G.D."/>
        </authorList>
    </citation>
    <scope>NUCLEOTIDE SEQUENCE [LARGE SCALE GENOMIC DNA]</scope>
    <source>
        <strain evidence="3 4">L283</strain>
    </source>
</reference>
<evidence type="ECO:0000313" key="4">
    <source>
        <dbReference type="Proteomes" id="UP000786183"/>
    </source>
</evidence>
<feature type="domain" description="J" evidence="2">
    <location>
        <begin position="4"/>
        <end position="68"/>
    </location>
</feature>
<gene>
    <name evidence="3" type="ORF">AVCANL283_02855</name>
</gene>
<comment type="caution">
    <text evidence="3">The sequence shown here is derived from an EMBL/GenBank/DDBJ whole genome shotgun (WGS) entry which is preliminary data.</text>
</comment>
<dbReference type="EMBL" id="JACGBB010000004">
    <property type="protein sequence ID" value="MBZ7987059.1"/>
    <property type="molecule type" value="Genomic_DNA"/>
</dbReference>
<dbReference type="Gene3D" id="2.60.260.20">
    <property type="entry name" value="Urease metallochaperone UreE, N-terminal domain"/>
    <property type="match status" value="1"/>
</dbReference>
<keyword evidence="1" id="KW-0143">Chaperone</keyword>
<dbReference type="CDD" id="cd10747">
    <property type="entry name" value="DnaJ_C"/>
    <property type="match status" value="1"/>
</dbReference>
<dbReference type="InterPro" id="IPR001623">
    <property type="entry name" value="DnaJ_domain"/>
</dbReference>
<dbReference type="PRINTS" id="PR00625">
    <property type="entry name" value="JDOMAIN"/>
</dbReference>
<dbReference type="PANTHER" id="PTHR43096">
    <property type="entry name" value="DNAJ HOMOLOG 1, MITOCHONDRIAL-RELATED"/>
    <property type="match status" value="1"/>
</dbReference>
<dbReference type="PROSITE" id="PS00636">
    <property type="entry name" value="DNAJ_1"/>
    <property type="match status" value="1"/>
</dbReference>
<evidence type="ECO:0000259" key="2">
    <source>
        <dbReference type="PROSITE" id="PS50076"/>
    </source>
</evidence>
<dbReference type="PROSITE" id="PS50076">
    <property type="entry name" value="DNAJ_2"/>
    <property type="match status" value="1"/>
</dbReference>
<organism evidence="3 4">
    <name type="scientific">Campylobacter canadensis</name>
    <dbReference type="NCBI Taxonomy" id="449520"/>
    <lineage>
        <taxon>Bacteria</taxon>
        <taxon>Pseudomonadati</taxon>
        <taxon>Campylobacterota</taxon>
        <taxon>Epsilonproteobacteria</taxon>
        <taxon>Campylobacterales</taxon>
        <taxon>Campylobacteraceae</taxon>
        <taxon>Campylobacter</taxon>
    </lineage>
</organism>
<sequence length="264" mass="30145">MTKDYYEILGVKKNASAEAIKKAYRTLARKYHPDVNKEKNAEEKFKEITEAYEVLSDEKKRKMYDMGGFSGFNSSSFNAGADFDINDIFGSFFGNKSSFNSSFSSSNNFHQSRNNNDIQELELSFLESMYGKDIQVNYNSTPILIRIKAGVKDNQIINEKNVKLKIKVKKDNVYTRDEDDLIKELEVPLKIALLGGKVEFDTLNAKGKKITIKENTQNGILLRVKNEGVNNEYTNNKGDLYLKIKVVLPTSINEELKQALEKYL</sequence>
<dbReference type="Proteomes" id="UP000786183">
    <property type="component" value="Unassembled WGS sequence"/>
</dbReference>
<dbReference type="InterPro" id="IPR002939">
    <property type="entry name" value="DnaJ_C"/>
</dbReference>
<dbReference type="SMART" id="SM00271">
    <property type="entry name" value="DnaJ"/>
    <property type="match status" value="1"/>
</dbReference>
<dbReference type="SUPFAM" id="SSF46565">
    <property type="entry name" value="Chaperone J-domain"/>
    <property type="match status" value="1"/>
</dbReference>
<keyword evidence="4" id="KW-1185">Reference proteome</keyword>
<dbReference type="Pfam" id="PF00226">
    <property type="entry name" value="DnaJ"/>
    <property type="match status" value="1"/>
</dbReference>
<dbReference type="InterPro" id="IPR036869">
    <property type="entry name" value="J_dom_sf"/>
</dbReference>